<reference evidence="3" key="1">
    <citation type="journal article" date="2024" name="J Bioinform Genom">
        <title>Complete genome sequence of the type strain bacterium Sphaerochaeta associata GLS2t (VKM B-2742)t.</title>
        <authorList>
            <person name="Troshina O.Y."/>
            <person name="Tepeeva A.N."/>
            <person name="Arzamasceva V.O."/>
            <person name="Whitman W.B."/>
            <person name="Varghese N."/>
            <person name="Shapiro N."/>
            <person name="Woyke T."/>
            <person name="Kripides N.C."/>
            <person name="Vasilenko O.V."/>
        </authorList>
    </citation>
    <scope>NUCLEOTIDE SEQUENCE [LARGE SCALE GENOMIC DNA]</scope>
    <source>
        <strain evidence="3">GLS2T</strain>
    </source>
</reference>
<accession>A0ABY4DBJ4</accession>
<gene>
    <name evidence="2" type="ORF">MUG09_12830</name>
</gene>
<organism evidence="2 3">
    <name type="scientific">Sphaerochaeta associata</name>
    <dbReference type="NCBI Taxonomy" id="1129264"/>
    <lineage>
        <taxon>Bacteria</taxon>
        <taxon>Pseudomonadati</taxon>
        <taxon>Spirochaetota</taxon>
        <taxon>Spirochaetia</taxon>
        <taxon>Spirochaetales</taxon>
        <taxon>Sphaerochaetaceae</taxon>
        <taxon>Sphaerochaeta</taxon>
    </lineage>
</organism>
<name>A0ABY4DBJ4_9SPIR</name>
<evidence type="ECO:0000313" key="2">
    <source>
        <dbReference type="EMBL" id="UOM50439.1"/>
    </source>
</evidence>
<dbReference type="InterPro" id="IPR050114">
    <property type="entry name" value="UPF0173_UPF0282_UlaG_hydrolase"/>
</dbReference>
<protein>
    <submittedName>
        <fullName evidence="2">MBL fold metallo-hydrolase</fullName>
    </submittedName>
</protein>
<dbReference type="Gene3D" id="3.60.15.10">
    <property type="entry name" value="Ribonuclease Z/Hydroxyacylglutathione hydrolase-like"/>
    <property type="match status" value="1"/>
</dbReference>
<feature type="domain" description="Metallo-beta-lactamase" evidence="1">
    <location>
        <begin position="70"/>
        <end position="220"/>
    </location>
</feature>
<dbReference type="PANTHER" id="PTHR43546">
    <property type="entry name" value="UPF0173 METAL-DEPENDENT HYDROLASE MJ1163-RELATED"/>
    <property type="match status" value="1"/>
</dbReference>
<evidence type="ECO:0000313" key="3">
    <source>
        <dbReference type="Proteomes" id="UP000829708"/>
    </source>
</evidence>
<dbReference type="PANTHER" id="PTHR43546:SF8">
    <property type="entry name" value="METALLO-BETA-LACTAMASE DOMAIN-CONTAINING PROTEIN"/>
    <property type="match status" value="1"/>
</dbReference>
<dbReference type="RefSeq" id="WP_244771830.1">
    <property type="nucleotide sequence ID" value="NZ_CP094929.1"/>
</dbReference>
<dbReference type="InterPro" id="IPR036866">
    <property type="entry name" value="RibonucZ/Hydroxyglut_hydro"/>
</dbReference>
<dbReference type="EMBL" id="CP094929">
    <property type="protein sequence ID" value="UOM50439.1"/>
    <property type="molecule type" value="Genomic_DNA"/>
</dbReference>
<dbReference type="SUPFAM" id="SSF56281">
    <property type="entry name" value="Metallo-hydrolase/oxidoreductase"/>
    <property type="match status" value="1"/>
</dbReference>
<dbReference type="InterPro" id="IPR001279">
    <property type="entry name" value="Metallo-B-lactamas"/>
</dbReference>
<evidence type="ECO:0000259" key="1">
    <source>
        <dbReference type="Pfam" id="PF12706"/>
    </source>
</evidence>
<dbReference type="Proteomes" id="UP000829708">
    <property type="component" value="Chromosome"/>
</dbReference>
<sequence>MTNGFADTVKGISDHHLHVFFLGQAGFVLRNSKGELLGNDLYLSNACEKNNGHVGFKRLLPRILNAEELSFHYLVCTHQHDDHFDPESIPVMMSNPETLLFCSEGCRELIFKYGIEESRVRYQRVGDEVQAGSYHLHFICCDHGNQAPDAFGLVIEIDGVRILEVGDSSFHSEWAEVYTKYGEIDLMFAPINGEFGNLTGEECAALAQLVKPKLLVPCHFGMCASHGGDAKAFFEIMKRYPMQDWTFLSLGEELVYKDIRQNCHS</sequence>
<dbReference type="Pfam" id="PF12706">
    <property type="entry name" value="Lactamase_B_2"/>
    <property type="match status" value="1"/>
</dbReference>
<keyword evidence="3" id="KW-1185">Reference proteome</keyword>
<proteinExistence type="predicted"/>